<proteinExistence type="predicted"/>
<gene>
    <name evidence="2" type="ORF">D9753_31195</name>
</gene>
<sequence>MATEALNLWLPSARFLFEPMPRGRSGAELVSVDISGDTGGFRSGTYVLRVGPAEEDLAQANERAAHHLIRDADPDFAERHIPRLLRIDQRRHGDVRLVVSLHQLAGGSLSRYSPPRSGSTGLLRCAHSISHDVLNAWADPSDMTQMRPHDLLPAVTGTARLAECLAVVPSFFRGEVHHEDGHAFLNPLAVLGEADGGELPIMGGICHGDLNTSNVLVPRDEVTADDNSYWIVDLDQARRSVAGFDLAYLEVSVLVNILPAIRRPVLARCLEAAEDVPVKPVPDDCQWLVDFLQRSRAGISEWVSGQTGRVDRLYQQFTLVRMATALVWARRFPHDDERTRLCLAYAGWYALRYRRTFADAARQQPPQPSVPVAHTPPGEVERVREDLWESFWGTVSGFSPHAARYVLVAEQLPRTSSISALGRIPWSLIVDLDPASDGDGLHHWASPVLNAQRAVHLFTEERPVIDYARGTAWLLAAGSVLRREPALEGREWVLRRLDTVRRLTSSFHQFVGDTPVYVLVLEGGTESAPEGGRNRLPRVIETMDEMFQGQAIFLHVGLADLQPYVPVVQVPLPVRDLLDRLTATLGSSAEYLDYTVPALDNGTVAISPETMQKLHEHLVILHDGIDAATPPGDKSDNDAFWRGGLIGWDDLDAGRDVVRAVNDGIVAALRDSLRQHRTRTVVVEHRPGAGGTTAALRAAWDLHQEYPVAVLPHGAPIGPSRVPLVADRLHLLYTITQLPVLLVAEAGDLSESYREVLYRESARRNTPLTILYVRRGVAQSNRTALQVSEPLEPAETAEFFGRYSALTNDQHRIDELRLLGTKHYEHYRTPFFYGLVTFEREFTKLSTYVRTHLDHVRGRAREVMQYLALATIYSNTGLQRELVQKLMHVSTPSAELDLSDVLGPEAARLVAVRNGRVRLQHQLLAEQVLAELLNDDRWKQHLKEVSIDFIQALAITTDVAADPVRVLLRQMFVDRQGGTADGIEDRRKFAPLIEQLDLNSAHQVLKSLTEHVPDEPHFWNHLGRHQMYRLNRELDKAEEYVTRAVDLAEWDFLHHHTLGLARRSRMRQALRGAKRRGVQSVMAVADRWFAQTVECFATTRKLNPENIYGYVTHVQAIVDVAKAIKDAARVSSIAELSSDASEWVAENVAEANFLLNEAAQLYGTLDQHDDYLVRCQADIKRLYGDLDSVVELWELAVAGDRSTPMMQRALAQAYYVRGGRSWRELDAAELARIVELARQNLSRTGCKEEDYRLWFEAYKLLPEFDIDEALSQLQLWADRFPSWRAHYYRYCLFFHLWFTGRSNDVEAFRVEQQQAEKYVVGRSNRSYLWLSAGPEWYPLIADSDLGEWSRRDMFWTNTTHLQRVNGVIDLIRGPQAGTIQLEGAVTAFFVPSRGKFLPESDENTPVNFFLGLSPEGPRAWDVRRGHVDHALRARQTVSTGPVRTLAARQPVYLAPAQVAAQAATLTRQRKLDFCISLLEAWQTVGDTPRLSRLTQRVSARFRYDGADAAELLAESGRVYFDADDNDPLVQMLRGPGQPVGSTPAGHGQSSDGRQELGRITFVNATQGHGIVELVNHGWARFTTGDVRTPLVDGPVRGQIVRAVMVEMDRNGGRNARGLELLPLTATLVGTEVVDAEQLRGRVETDLRYEVEERLAQSVRAVPTRELEDWLEERFKGCQPLARRLGLPSLERLWAELDWLKQSGPPGNRMLSLTSGRVFGRIPDGRAKDAGQDRRADERDDFGTALDSVVAALQQVDKGKAPTFYRVKNGLVKHLKSRYDAVVGGSLQRRIERQPGWELRELKPGVQLVHRASAPAPPANTSEPFTTALAHIVDELAGQGKPPNLQTIGSNLRSRLGDAYANVVGSSLKKRIEREPGWWLEEIRPGVHLAHRAGAPGTAQRPAAEVDVAADLNTLIGELLTRDGEARLTDLGNALRERWGPETYQAVTVGRTLRRLAEAYGWEAYCPRPDTWALRARDAQPSDGEG</sequence>
<dbReference type="OrthoDB" id="3880775at2"/>
<evidence type="ECO:0000313" key="2">
    <source>
        <dbReference type="EMBL" id="AYN42611.1"/>
    </source>
</evidence>
<evidence type="ECO:0000313" key="3">
    <source>
        <dbReference type="Proteomes" id="UP000268329"/>
    </source>
</evidence>
<dbReference type="KEGG" id="sdd:D9753_31195"/>
<dbReference type="PANTHER" id="PTHR16155:SF19">
    <property type="entry name" value="DED DOMAIN-CONTAINING PROTEIN"/>
    <property type="match status" value="1"/>
</dbReference>
<dbReference type="RefSeq" id="WP_121790038.1">
    <property type="nucleotide sequence ID" value="NZ_CP033073.1"/>
</dbReference>
<reference evidence="2 3" key="1">
    <citation type="submission" date="2018-10" db="EMBL/GenBank/DDBJ databases">
        <title>The genome of Streptomyces dangxiongensis Z022.</title>
        <authorList>
            <person name="Zhang B."/>
        </authorList>
    </citation>
    <scope>NUCLEOTIDE SEQUENCE [LARGE SCALE GENOMIC DNA]</scope>
    <source>
        <strain evidence="2 3">Z022</strain>
    </source>
</reference>
<name>A0A3G2JLW7_9ACTN</name>
<feature type="domain" description="Novel STAND NTPase 5" evidence="1">
    <location>
        <begin position="639"/>
        <end position="775"/>
    </location>
</feature>
<dbReference type="InterPro" id="IPR011009">
    <property type="entry name" value="Kinase-like_dom_sf"/>
</dbReference>
<protein>
    <recommendedName>
        <fullName evidence="1">Novel STAND NTPase 5 domain-containing protein</fullName>
    </recommendedName>
</protein>
<dbReference type="SUPFAM" id="SSF56112">
    <property type="entry name" value="Protein kinase-like (PK-like)"/>
    <property type="match status" value="1"/>
</dbReference>
<dbReference type="PANTHER" id="PTHR16155">
    <property type="entry name" value="DED DOMAIN-CONTAINING PROTEIN"/>
    <property type="match status" value="1"/>
</dbReference>
<dbReference type="GO" id="GO:0005737">
    <property type="term" value="C:cytoplasm"/>
    <property type="evidence" value="ECO:0007669"/>
    <property type="project" value="TreeGrafter"/>
</dbReference>
<organism evidence="2 3">
    <name type="scientific">Streptomyces dangxiongensis</name>
    <dbReference type="NCBI Taxonomy" id="1442032"/>
    <lineage>
        <taxon>Bacteria</taxon>
        <taxon>Bacillati</taxon>
        <taxon>Actinomycetota</taxon>
        <taxon>Actinomycetes</taxon>
        <taxon>Kitasatosporales</taxon>
        <taxon>Streptomycetaceae</taxon>
        <taxon>Streptomyces</taxon>
    </lineage>
</organism>
<accession>A0A3G2JLW7</accession>
<evidence type="ECO:0000259" key="1">
    <source>
        <dbReference type="Pfam" id="PF25199"/>
    </source>
</evidence>
<dbReference type="InterPro" id="IPR011990">
    <property type="entry name" value="TPR-like_helical_dom_sf"/>
</dbReference>
<dbReference type="Gene3D" id="1.25.40.10">
    <property type="entry name" value="Tetratricopeptide repeat domain"/>
    <property type="match status" value="1"/>
</dbReference>
<dbReference type="EMBL" id="CP033073">
    <property type="protein sequence ID" value="AYN42611.1"/>
    <property type="molecule type" value="Genomic_DNA"/>
</dbReference>
<keyword evidence="3" id="KW-1185">Reference proteome</keyword>
<dbReference type="Pfam" id="PF25199">
    <property type="entry name" value="nSTAND_NTPase5"/>
    <property type="match status" value="1"/>
</dbReference>
<dbReference type="InterPro" id="IPR057574">
    <property type="entry name" value="nSTAND_NTPase5_dom"/>
</dbReference>
<dbReference type="Proteomes" id="UP000268329">
    <property type="component" value="Chromosome"/>
</dbReference>